<evidence type="ECO:0000256" key="9">
    <source>
        <dbReference type="ARBA" id="ARBA00034617"/>
    </source>
</evidence>
<sequence length="530" mass="59206">MPSSSPDLALAQAQKILREAFGHREFRPPQDAIVTRLIGGGDALVLMPTGGGKSLCYQIPALARPGTAIVISPLIALMDDQVQALQRRGIAAAALHSAANAPDAIEHRLRAGALRILYCAPERLLQERMLRLLRELSISLFAIDEAHCVAQWGHHFRPEYRQLGRLRALFPGVPRIALTASADLASRAEIQQSLALGNAQVFVQSFDRPNIRYRIEQGSGAREALAEFLRRQRGAGIVYCLSRRKVEETASWLQSVGYRAQPYHAGLPADQRSAHQIDFLSGKIQIMVATIAFGMGIDKADVRFVAHLNLPKSIEAYYQETGRAGRDGKPAEAWMHYSLQDLLLLRQMIQQSGASSEQRCAEEERLQAMLDLTEEVGCRRQKLLGYFGEKLDQPCGNCDNCLHAPPLWDASEAAQMALSAAYRSGQRCGVQHLIDILIGRDTPRVRQAQHHRLQVFGIGRRLPPRDWQQVFRHLLARGHLQPHPEGSGLILHASSRPILRKEQRIWLRSGTANTCSPEPGRRSWRERRSR</sequence>
<feature type="domain" description="Helicase ATP-binding" evidence="12">
    <location>
        <begin position="34"/>
        <end position="200"/>
    </location>
</feature>
<keyword evidence="6" id="KW-0067">ATP-binding</keyword>
<dbReference type="GO" id="GO:0009378">
    <property type="term" value="F:four-way junction helicase activity"/>
    <property type="evidence" value="ECO:0007669"/>
    <property type="project" value="TreeGrafter"/>
</dbReference>
<evidence type="ECO:0000256" key="11">
    <source>
        <dbReference type="SAM" id="MobiDB-lite"/>
    </source>
</evidence>
<reference evidence="14" key="1">
    <citation type="journal article" date="2021" name="ISME J.">
        <title>Genomic evolution of the class Acidithiobacillia: deep-branching Proteobacteria living in extreme acidic conditions.</title>
        <authorList>
            <person name="Moya-Beltran A."/>
            <person name="Beard S."/>
            <person name="Rojas-Villalobos C."/>
            <person name="Issotta F."/>
            <person name="Gallardo Y."/>
            <person name="Ulloa R."/>
            <person name="Giaveno A."/>
            <person name="Degli Esposti M."/>
            <person name="Johnson D.B."/>
            <person name="Quatrini R."/>
        </authorList>
    </citation>
    <scope>NUCLEOTIDE SEQUENCE</scope>
    <source>
        <strain evidence="14">VAN18-1</strain>
    </source>
</reference>
<dbReference type="GO" id="GO:0003677">
    <property type="term" value="F:DNA binding"/>
    <property type="evidence" value="ECO:0007669"/>
    <property type="project" value="UniProtKB-KW"/>
</dbReference>
<dbReference type="InterPro" id="IPR036388">
    <property type="entry name" value="WH-like_DNA-bd_sf"/>
</dbReference>
<organism evidence="14 15">
    <name type="scientific">Igneacidithiobacillus copahuensis</name>
    <dbReference type="NCBI Taxonomy" id="2724909"/>
    <lineage>
        <taxon>Bacteria</taxon>
        <taxon>Pseudomonadati</taxon>
        <taxon>Pseudomonadota</taxon>
        <taxon>Acidithiobacillia</taxon>
        <taxon>Acidithiobacillales</taxon>
        <taxon>Acidithiobacillaceae</taxon>
        <taxon>Igneacidithiobacillus</taxon>
    </lineage>
</organism>
<keyword evidence="15" id="KW-1185">Reference proteome</keyword>
<dbReference type="NCBIfam" id="TIGR01389">
    <property type="entry name" value="recQ"/>
    <property type="match status" value="1"/>
</dbReference>
<keyword evidence="4 14" id="KW-0378">Hydrolase</keyword>
<evidence type="ECO:0000256" key="3">
    <source>
        <dbReference type="ARBA" id="ARBA00022741"/>
    </source>
</evidence>
<comment type="similarity">
    <text evidence="1">Belongs to the helicase family. RecQ subfamily.</text>
</comment>
<dbReference type="SUPFAM" id="SSF52540">
    <property type="entry name" value="P-loop containing nucleoside triphosphate hydrolases"/>
    <property type="match status" value="2"/>
</dbReference>
<evidence type="ECO:0000256" key="2">
    <source>
        <dbReference type="ARBA" id="ARBA00022723"/>
    </source>
</evidence>
<dbReference type="InterPro" id="IPR011545">
    <property type="entry name" value="DEAD/DEAH_box_helicase_dom"/>
</dbReference>
<dbReference type="Pfam" id="PF09382">
    <property type="entry name" value="RQC"/>
    <property type="match status" value="1"/>
</dbReference>
<dbReference type="GO" id="GO:0009432">
    <property type="term" value="P:SOS response"/>
    <property type="evidence" value="ECO:0007669"/>
    <property type="project" value="UniProtKB-UniRule"/>
</dbReference>
<evidence type="ECO:0000313" key="14">
    <source>
        <dbReference type="EMBL" id="MBU2789017.1"/>
    </source>
</evidence>
<dbReference type="InterPro" id="IPR018982">
    <property type="entry name" value="RQC_domain"/>
</dbReference>
<dbReference type="GO" id="GO:0043590">
    <property type="term" value="C:bacterial nucleoid"/>
    <property type="evidence" value="ECO:0007669"/>
    <property type="project" value="TreeGrafter"/>
</dbReference>
<feature type="domain" description="Helicase C-terminal" evidence="13">
    <location>
        <begin position="224"/>
        <end position="373"/>
    </location>
</feature>
<dbReference type="InterPro" id="IPR014001">
    <property type="entry name" value="Helicase_ATP-bd"/>
</dbReference>
<keyword evidence="7" id="KW-0238">DNA-binding</keyword>
<dbReference type="SMART" id="SM00487">
    <property type="entry name" value="DEXDc"/>
    <property type="match status" value="1"/>
</dbReference>
<evidence type="ECO:0000256" key="10">
    <source>
        <dbReference type="NCBIfam" id="TIGR01389"/>
    </source>
</evidence>
<comment type="caution">
    <text evidence="14">The sequence shown here is derived from an EMBL/GenBank/DDBJ whole genome shotgun (WGS) entry which is preliminary data.</text>
</comment>
<evidence type="ECO:0000256" key="6">
    <source>
        <dbReference type="ARBA" id="ARBA00022840"/>
    </source>
</evidence>
<evidence type="ECO:0000313" key="15">
    <source>
        <dbReference type="Proteomes" id="UP001197378"/>
    </source>
</evidence>
<dbReference type="EC" id="5.6.2.4" evidence="10"/>
<dbReference type="GO" id="GO:0006260">
    <property type="term" value="P:DNA replication"/>
    <property type="evidence" value="ECO:0007669"/>
    <property type="project" value="InterPro"/>
</dbReference>
<dbReference type="Pfam" id="PF16124">
    <property type="entry name" value="RecQ_Zn_bind"/>
    <property type="match status" value="1"/>
</dbReference>
<dbReference type="GO" id="GO:0030894">
    <property type="term" value="C:replisome"/>
    <property type="evidence" value="ECO:0007669"/>
    <property type="project" value="TreeGrafter"/>
</dbReference>
<proteinExistence type="inferred from homology"/>
<dbReference type="FunFam" id="3.40.50.300:FF:001389">
    <property type="entry name" value="ATP-dependent DNA helicase RecQ"/>
    <property type="match status" value="1"/>
</dbReference>
<dbReference type="PANTHER" id="PTHR13710">
    <property type="entry name" value="DNA HELICASE RECQ FAMILY MEMBER"/>
    <property type="match status" value="1"/>
</dbReference>
<dbReference type="Gene3D" id="3.40.50.300">
    <property type="entry name" value="P-loop containing nucleotide triphosphate hydrolases"/>
    <property type="match status" value="2"/>
</dbReference>
<comment type="catalytic activity">
    <reaction evidence="9">
        <text>Couples ATP hydrolysis with the unwinding of duplex DNA by translocating in the 3'-5' direction.</text>
        <dbReference type="EC" id="5.6.2.4"/>
    </reaction>
</comment>
<keyword evidence="8" id="KW-0413">Isomerase</keyword>
<evidence type="ECO:0000256" key="1">
    <source>
        <dbReference type="ARBA" id="ARBA00005446"/>
    </source>
</evidence>
<dbReference type="GO" id="GO:0005737">
    <property type="term" value="C:cytoplasm"/>
    <property type="evidence" value="ECO:0007669"/>
    <property type="project" value="TreeGrafter"/>
</dbReference>
<keyword evidence="2" id="KW-0479">Metal-binding</keyword>
<dbReference type="GO" id="GO:0005524">
    <property type="term" value="F:ATP binding"/>
    <property type="evidence" value="ECO:0007669"/>
    <property type="project" value="UniProtKB-KW"/>
</dbReference>
<dbReference type="GO" id="GO:0046872">
    <property type="term" value="F:metal ion binding"/>
    <property type="evidence" value="ECO:0007669"/>
    <property type="project" value="UniProtKB-KW"/>
</dbReference>
<keyword evidence="5 14" id="KW-0347">Helicase</keyword>
<dbReference type="PROSITE" id="PS51194">
    <property type="entry name" value="HELICASE_CTER"/>
    <property type="match status" value="1"/>
</dbReference>
<name>A0AAE2YRL1_9PROT</name>
<dbReference type="InterPro" id="IPR027417">
    <property type="entry name" value="P-loop_NTPase"/>
</dbReference>
<dbReference type="GO" id="GO:0043138">
    <property type="term" value="F:3'-5' DNA helicase activity"/>
    <property type="evidence" value="ECO:0007669"/>
    <property type="project" value="UniProtKB-EC"/>
</dbReference>
<dbReference type="SMART" id="SM00490">
    <property type="entry name" value="HELICc"/>
    <property type="match status" value="1"/>
</dbReference>
<evidence type="ECO:0000259" key="13">
    <source>
        <dbReference type="PROSITE" id="PS51194"/>
    </source>
</evidence>
<feature type="region of interest" description="Disordered" evidence="11">
    <location>
        <begin position="510"/>
        <end position="530"/>
    </location>
</feature>
<dbReference type="Gene3D" id="1.10.10.10">
    <property type="entry name" value="Winged helix-like DNA-binding domain superfamily/Winged helix DNA-binding domain"/>
    <property type="match status" value="1"/>
</dbReference>
<dbReference type="EMBL" id="JAAXYO010000180">
    <property type="protein sequence ID" value="MBU2789017.1"/>
    <property type="molecule type" value="Genomic_DNA"/>
</dbReference>
<protein>
    <recommendedName>
        <fullName evidence="10">DNA helicase RecQ</fullName>
        <ecNumber evidence="10">5.6.2.4</ecNumber>
    </recommendedName>
</protein>
<evidence type="ECO:0000256" key="7">
    <source>
        <dbReference type="ARBA" id="ARBA00023125"/>
    </source>
</evidence>
<dbReference type="GO" id="GO:0006310">
    <property type="term" value="P:DNA recombination"/>
    <property type="evidence" value="ECO:0007669"/>
    <property type="project" value="UniProtKB-UniRule"/>
</dbReference>
<dbReference type="InterPro" id="IPR004589">
    <property type="entry name" value="DNA_helicase_ATP-dep_RecQ"/>
</dbReference>
<dbReference type="FunFam" id="3.40.50.300:FF:000156">
    <property type="entry name" value="ATP-dependent DNA helicase recQ"/>
    <property type="match status" value="1"/>
</dbReference>
<dbReference type="Pfam" id="PF00271">
    <property type="entry name" value="Helicase_C"/>
    <property type="match status" value="1"/>
</dbReference>
<dbReference type="InterPro" id="IPR001650">
    <property type="entry name" value="Helicase_C-like"/>
</dbReference>
<dbReference type="PANTHER" id="PTHR13710:SF105">
    <property type="entry name" value="ATP-DEPENDENT DNA HELICASE Q1"/>
    <property type="match status" value="1"/>
</dbReference>
<dbReference type="InterPro" id="IPR006293">
    <property type="entry name" value="DNA_helicase_ATP-dep_RecQ_bac"/>
</dbReference>
<evidence type="ECO:0000256" key="5">
    <source>
        <dbReference type="ARBA" id="ARBA00022806"/>
    </source>
</evidence>
<gene>
    <name evidence="14" type="primary">recQ</name>
    <name evidence="14" type="ORF">HFQ13_12525</name>
</gene>
<dbReference type="GO" id="GO:0006281">
    <property type="term" value="P:DNA repair"/>
    <property type="evidence" value="ECO:0007669"/>
    <property type="project" value="InterPro"/>
</dbReference>
<dbReference type="GO" id="GO:0016787">
    <property type="term" value="F:hydrolase activity"/>
    <property type="evidence" value="ECO:0007669"/>
    <property type="project" value="UniProtKB-KW"/>
</dbReference>
<dbReference type="Pfam" id="PF00270">
    <property type="entry name" value="DEAD"/>
    <property type="match status" value="1"/>
</dbReference>
<dbReference type="SMART" id="SM00956">
    <property type="entry name" value="RQC"/>
    <property type="match status" value="1"/>
</dbReference>
<dbReference type="AlphaFoldDB" id="A0AAE2YRL1"/>
<dbReference type="CDD" id="cd18794">
    <property type="entry name" value="SF2_C_RecQ"/>
    <property type="match status" value="1"/>
</dbReference>
<evidence type="ECO:0000256" key="8">
    <source>
        <dbReference type="ARBA" id="ARBA00023235"/>
    </source>
</evidence>
<evidence type="ECO:0000259" key="12">
    <source>
        <dbReference type="PROSITE" id="PS51192"/>
    </source>
</evidence>
<dbReference type="InterPro" id="IPR032284">
    <property type="entry name" value="RecQ_Zn-bd"/>
</dbReference>
<accession>A0AAE2YRL1</accession>
<dbReference type="CDD" id="cd17920">
    <property type="entry name" value="DEXHc_RecQ"/>
    <property type="match status" value="1"/>
</dbReference>
<keyword evidence="3" id="KW-0547">Nucleotide-binding</keyword>
<dbReference type="NCBIfam" id="TIGR00614">
    <property type="entry name" value="recQ_fam"/>
    <property type="match status" value="1"/>
</dbReference>
<dbReference type="Proteomes" id="UP001197378">
    <property type="component" value="Unassembled WGS sequence"/>
</dbReference>
<dbReference type="PROSITE" id="PS51192">
    <property type="entry name" value="HELICASE_ATP_BIND_1"/>
    <property type="match status" value="1"/>
</dbReference>
<evidence type="ECO:0000256" key="4">
    <source>
        <dbReference type="ARBA" id="ARBA00022801"/>
    </source>
</evidence>